<organism evidence="2 3">
    <name type="scientific">Trypanosoma conorhini</name>
    <dbReference type="NCBI Taxonomy" id="83891"/>
    <lineage>
        <taxon>Eukaryota</taxon>
        <taxon>Discoba</taxon>
        <taxon>Euglenozoa</taxon>
        <taxon>Kinetoplastea</taxon>
        <taxon>Metakinetoplastina</taxon>
        <taxon>Trypanosomatida</taxon>
        <taxon>Trypanosomatidae</taxon>
        <taxon>Trypanosoma</taxon>
    </lineage>
</organism>
<dbReference type="EMBL" id="MKKU01000604">
    <property type="protein sequence ID" value="RNF06289.1"/>
    <property type="molecule type" value="Genomic_DNA"/>
</dbReference>
<proteinExistence type="predicted"/>
<feature type="region of interest" description="Disordered" evidence="1">
    <location>
        <begin position="269"/>
        <end position="288"/>
    </location>
</feature>
<gene>
    <name evidence="2" type="ORF">Tco025E_07604</name>
</gene>
<feature type="region of interest" description="Disordered" evidence="1">
    <location>
        <begin position="415"/>
        <end position="435"/>
    </location>
</feature>
<accession>A0A3R7LZG0</accession>
<dbReference type="OrthoDB" id="251093at2759"/>
<evidence type="ECO:0000256" key="1">
    <source>
        <dbReference type="SAM" id="MobiDB-lite"/>
    </source>
</evidence>
<evidence type="ECO:0000313" key="3">
    <source>
        <dbReference type="Proteomes" id="UP000284403"/>
    </source>
</evidence>
<reference evidence="2 3" key="1">
    <citation type="journal article" date="2018" name="BMC Genomics">
        <title>Genomic comparison of Trypanosoma conorhini and Trypanosoma rangeli to Trypanosoma cruzi strains of high and low virulence.</title>
        <authorList>
            <person name="Bradwell K.R."/>
            <person name="Koparde V.N."/>
            <person name="Matveyev A.V."/>
            <person name="Serrano M.G."/>
            <person name="Alves J.M."/>
            <person name="Parikh H."/>
            <person name="Huang B."/>
            <person name="Lee V."/>
            <person name="Espinosa-Alvarez O."/>
            <person name="Ortiz P.A."/>
            <person name="Costa-Martins A.G."/>
            <person name="Teixeira M.M."/>
            <person name="Buck G.A."/>
        </authorList>
    </citation>
    <scope>NUCLEOTIDE SEQUENCE [LARGE SCALE GENOMIC DNA]</scope>
    <source>
        <strain evidence="2 3">025E</strain>
    </source>
</reference>
<protein>
    <submittedName>
        <fullName evidence="2">Uncharacterized protein</fullName>
    </submittedName>
</protein>
<dbReference type="Proteomes" id="UP000284403">
    <property type="component" value="Unassembled WGS sequence"/>
</dbReference>
<dbReference type="AlphaFoldDB" id="A0A3R7LZG0"/>
<feature type="region of interest" description="Disordered" evidence="1">
    <location>
        <begin position="1"/>
        <end position="66"/>
    </location>
</feature>
<sequence length="504" mass="52832">MEPLARHNSPAMDANGCRNPHGSSRVNAAGNEEVAVRTRRGGRRAQRRATQQQVAPPATATAAAGTTSKAMGTVVVPVRGEAATSSGNQRPVKCTAVRRRAKPANTTVTRVATGVSLEALRAKRNGTAADGAPGGDARTIEAVSRILLMYASRQAHGGKANFNRRPGSFPSEADACKVGLERGGDGVEGAEGSTLATAPGAAEKNVGVFLGDLPPSGADVAGTRDIHAYVMSLVSSGDLPPESLEVLHAMLSHTTRGGRVDAFAAPRRGRHGIPQPGFPPTRKDAQQPTTHAFSTNFDCPAQQQQQHELIEPTEEDLFGYGSYASCKYPAYTHGMDCAQVDVAPLHYPAGQPSLTADGAYLGEKAASYPFLGEYAPREDQAQQLSTHAGALDGVAGYEDYAHLLGTSGRCEVNTSKREATRKSNYGNDDDDDDDADFKAMLQDIRDLAQQASSPPRLGDANSAGATAAAGSWNGCSGDYPDEALLLLFLFLVACAVRHDQPDGA</sequence>
<name>A0A3R7LZG0_9TRYP</name>
<dbReference type="RefSeq" id="XP_029225425.1">
    <property type="nucleotide sequence ID" value="XM_029374467.1"/>
</dbReference>
<keyword evidence="3" id="KW-1185">Reference proteome</keyword>
<feature type="compositionally biased region" description="Basic residues" evidence="1">
    <location>
        <begin position="37"/>
        <end position="47"/>
    </location>
</feature>
<comment type="caution">
    <text evidence="2">The sequence shown here is derived from an EMBL/GenBank/DDBJ whole genome shotgun (WGS) entry which is preliminary data.</text>
</comment>
<feature type="compositionally biased region" description="Low complexity" evidence="1">
    <location>
        <begin position="48"/>
        <end position="66"/>
    </location>
</feature>
<evidence type="ECO:0000313" key="2">
    <source>
        <dbReference type="EMBL" id="RNF06289.1"/>
    </source>
</evidence>
<dbReference type="GeneID" id="40321215"/>